<protein>
    <submittedName>
        <fullName evidence="1">Uncharacterized protein</fullName>
    </submittedName>
</protein>
<comment type="caution">
    <text evidence="1">The sequence shown here is derived from an EMBL/GenBank/DDBJ whole genome shotgun (WGS) entry which is preliminary data.</text>
</comment>
<name>A0A5N1I709_LACJE</name>
<proteinExistence type="predicted"/>
<dbReference type="GeneID" id="31742735"/>
<sequence>MKLILLFNQQKNYGQIPVVDQTEKIQFFIQGKLHNSNHTLFLTDLNHKEIGRLYQDGRNLLTSYTIDIIDYELAQVKQVTNVELPMFLTKKNYLITGSTKKGSYQFRSTFKIMASCESMVIDSGLALVCDIKSYQDIPYILLITGLFSQWSATPLELPQFKFNNQLSTNCN</sequence>
<dbReference type="EMBL" id="JBBVUL010000001">
    <property type="protein sequence ID" value="MEL0564521.1"/>
    <property type="molecule type" value="Genomic_DNA"/>
</dbReference>
<keyword evidence="4" id="KW-1185">Reference proteome</keyword>
<dbReference type="Proteomes" id="UP000327236">
    <property type="component" value="Unassembled WGS sequence"/>
</dbReference>
<reference evidence="2 4" key="2">
    <citation type="submission" date="2024-04" db="EMBL/GenBank/DDBJ databases">
        <title>Three lactobacilli isolated from voided urine samples from females with type 2 diabetes.</title>
        <authorList>
            <person name="Kula A."/>
            <person name="Stegman N."/>
            <person name="Putonti C."/>
        </authorList>
    </citation>
    <scope>NUCLEOTIDE SEQUENCE [LARGE SCALE GENOMIC DNA]</scope>
    <source>
        <strain evidence="2 4">1855</strain>
    </source>
</reference>
<dbReference type="Proteomes" id="UP001385848">
    <property type="component" value="Unassembled WGS sequence"/>
</dbReference>
<dbReference type="OrthoDB" id="2303669at2"/>
<reference evidence="1 3" key="1">
    <citation type="submission" date="2019-09" db="EMBL/GenBank/DDBJ databases">
        <title>Draft genome sequence assemblies of isolates from the urinary tract.</title>
        <authorList>
            <person name="Mores C.R."/>
            <person name="Putonti C."/>
            <person name="Wolfe A.J."/>
        </authorList>
    </citation>
    <scope>NUCLEOTIDE SEQUENCE [LARGE SCALE GENOMIC DNA]</scope>
    <source>
        <strain evidence="1 3">UMB246</strain>
    </source>
</reference>
<dbReference type="RefSeq" id="WP_006587938.1">
    <property type="nucleotide sequence ID" value="NZ_CATOUV010000001.1"/>
</dbReference>
<dbReference type="KEGG" id="lje:BUE77_03325"/>
<evidence type="ECO:0000313" key="3">
    <source>
        <dbReference type="Proteomes" id="UP000327236"/>
    </source>
</evidence>
<gene>
    <name evidence="2" type="ORF">AAC431_01095</name>
    <name evidence="1" type="ORF">F6H94_07035</name>
</gene>
<evidence type="ECO:0000313" key="2">
    <source>
        <dbReference type="EMBL" id="MEL0564521.1"/>
    </source>
</evidence>
<evidence type="ECO:0000313" key="1">
    <source>
        <dbReference type="EMBL" id="KAA9321049.1"/>
    </source>
</evidence>
<accession>A0A5N1I709</accession>
<evidence type="ECO:0000313" key="4">
    <source>
        <dbReference type="Proteomes" id="UP001385848"/>
    </source>
</evidence>
<organism evidence="1 3">
    <name type="scientific">Lactobacillus jensenii</name>
    <dbReference type="NCBI Taxonomy" id="109790"/>
    <lineage>
        <taxon>Bacteria</taxon>
        <taxon>Bacillati</taxon>
        <taxon>Bacillota</taxon>
        <taxon>Bacilli</taxon>
        <taxon>Lactobacillales</taxon>
        <taxon>Lactobacillaceae</taxon>
        <taxon>Lactobacillus</taxon>
    </lineage>
</organism>
<dbReference type="EMBL" id="VYWW01000034">
    <property type="protein sequence ID" value="KAA9321049.1"/>
    <property type="molecule type" value="Genomic_DNA"/>
</dbReference>
<dbReference type="AlphaFoldDB" id="A0A5N1I709"/>